<comment type="caution">
    <text evidence="10">The sequence shown here is derived from an EMBL/GenBank/DDBJ whole genome shotgun (WGS) entry which is preliminary data.</text>
</comment>
<dbReference type="PANTHER" id="PTHR27008:SF499">
    <property type="entry name" value="OS06G0581500 PROTEIN"/>
    <property type="match status" value="1"/>
</dbReference>
<dbReference type="AlphaFoldDB" id="A0ABC8UPI9"/>
<evidence type="ECO:0000256" key="4">
    <source>
        <dbReference type="ARBA" id="ARBA00022729"/>
    </source>
</evidence>
<evidence type="ECO:0000256" key="7">
    <source>
        <dbReference type="ARBA" id="ARBA00023136"/>
    </source>
</evidence>
<keyword evidence="5" id="KW-0677">Repeat</keyword>
<dbReference type="GO" id="GO:0016020">
    <property type="term" value="C:membrane"/>
    <property type="evidence" value="ECO:0007669"/>
    <property type="project" value="UniProtKB-SubCell"/>
</dbReference>
<gene>
    <name evidence="10" type="ORF">ILEXP_LOCUS53126</name>
</gene>
<evidence type="ECO:0000256" key="5">
    <source>
        <dbReference type="ARBA" id="ARBA00022737"/>
    </source>
</evidence>
<dbReference type="SUPFAM" id="SSF56112">
    <property type="entry name" value="Protein kinase-like (PK-like)"/>
    <property type="match status" value="1"/>
</dbReference>
<keyword evidence="3 9" id="KW-0812">Transmembrane</keyword>
<evidence type="ECO:0000313" key="10">
    <source>
        <dbReference type="EMBL" id="CAK9182904.1"/>
    </source>
</evidence>
<reference evidence="10 11" key="1">
    <citation type="submission" date="2024-02" db="EMBL/GenBank/DDBJ databases">
        <authorList>
            <person name="Vignale AGUSTIN F."/>
            <person name="Sosa J E."/>
            <person name="Modenutti C."/>
        </authorList>
    </citation>
    <scope>NUCLEOTIDE SEQUENCE [LARGE SCALE GENOMIC DNA]</scope>
</reference>
<evidence type="ECO:0000256" key="8">
    <source>
        <dbReference type="ARBA" id="ARBA00023180"/>
    </source>
</evidence>
<evidence type="ECO:0000313" key="11">
    <source>
        <dbReference type="Proteomes" id="UP001642360"/>
    </source>
</evidence>
<organism evidence="10 11">
    <name type="scientific">Ilex paraguariensis</name>
    <name type="common">yerba mate</name>
    <dbReference type="NCBI Taxonomy" id="185542"/>
    <lineage>
        <taxon>Eukaryota</taxon>
        <taxon>Viridiplantae</taxon>
        <taxon>Streptophyta</taxon>
        <taxon>Embryophyta</taxon>
        <taxon>Tracheophyta</taxon>
        <taxon>Spermatophyta</taxon>
        <taxon>Magnoliopsida</taxon>
        <taxon>eudicotyledons</taxon>
        <taxon>Gunneridae</taxon>
        <taxon>Pentapetalae</taxon>
        <taxon>asterids</taxon>
        <taxon>campanulids</taxon>
        <taxon>Aquifoliales</taxon>
        <taxon>Aquifoliaceae</taxon>
        <taxon>Ilex</taxon>
    </lineage>
</organism>
<dbReference type="Proteomes" id="UP001642360">
    <property type="component" value="Unassembled WGS sequence"/>
</dbReference>
<dbReference type="SUPFAM" id="SSF52058">
    <property type="entry name" value="L domain-like"/>
    <property type="match status" value="1"/>
</dbReference>
<evidence type="ECO:0000256" key="6">
    <source>
        <dbReference type="ARBA" id="ARBA00022989"/>
    </source>
</evidence>
<dbReference type="InterPro" id="IPR051809">
    <property type="entry name" value="Plant_receptor-like_S/T_kinase"/>
</dbReference>
<dbReference type="InterPro" id="IPR032675">
    <property type="entry name" value="LRR_dom_sf"/>
</dbReference>
<proteinExistence type="predicted"/>
<sequence length="288" mass="31459">MGIVSRAKSQKKLAGEIPANILRCLSLVMLCLAVNNLVGRIPMEFQSLLKLQFIFLYSNHLTGEIPSFLGNFSALQKLYAAGNSFRRNIPPSLNFLKSIEVLDFSRNILTGKIPEYLESLLFFQTLDLSFNYFEGEVPLGGVFQNASAVSVVGNSKLFGGVVQLQLPKCDIKAAFKNHGISQVLKLAAPIFGGMLVLILVLFSVFAYKGRHTNKVSYSLPTDLTRDIFPKVSYESLYRATDGFSSASSIGSGKLGSVYTGILDEIETVVAVKILDLKVRGPSKSFVAV</sequence>
<dbReference type="InterPro" id="IPR011009">
    <property type="entry name" value="Kinase-like_dom_sf"/>
</dbReference>
<dbReference type="Pfam" id="PF00560">
    <property type="entry name" value="LRR_1"/>
    <property type="match status" value="2"/>
</dbReference>
<protein>
    <submittedName>
        <fullName evidence="10">Uncharacterized protein</fullName>
    </submittedName>
</protein>
<keyword evidence="7 9" id="KW-0472">Membrane</keyword>
<keyword evidence="4" id="KW-0732">Signal</keyword>
<dbReference type="Gene3D" id="3.30.200.20">
    <property type="entry name" value="Phosphorylase Kinase, domain 1"/>
    <property type="match status" value="1"/>
</dbReference>
<dbReference type="EMBL" id="CAUOFW020008480">
    <property type="protein sequence ID" value="CAK9182904.1"/>
    <property type="molecule type" value="Genomic_DNA"/>
</dbReference>
<keyword evidence="8" id="KW-0325">Glycoprotein</keyword>
<name>A0ABC8UPI9_9AQUA</name>
<keyword evidence="11" id="KW-1185">Reference proteome</keyword>
<feature type="transmembrane region" description="Helical" evidence="9">
    <location>
        <begin position="186"/>
        <end position="207"/>
    </location>
</feature>
<feature type="transmembrane region" description="Helical" evidence="9">
    <location>
        <begin position="21"/>
        <end position="38"/>
    </location>
</feature>
<accession>A0ABC8UPI9</accession>
<dbReference type="InterPro" id="IPR001611">
    <property type="entry name" value="Leu-rich_rpt"/>
</dbReference>
<evidence type="ECO:0000256" key="3">
    <source>
        <dbReference type="ARBA" id="ARBA00022692"/>
    </source>
</evidence>
<dbReference type="PANTHER" id="PTHR27008">
    <property type="entry name" value="OS04G0122200 PROTEIN"/>
    <property type="match status" value="1"/>
</dbReference>
<keyword evidence="2" id="KW-0433">Leucine-rich repeat</keyword>
<dbReference type="FunFam" id="3.80.10.10:FF:000041">
    <property type="entry name" value="LRR receptor-like serine/threonine-protein kinase ERECTA"/>
    <property type="match status" value="1"/>
</dbReference>
<evidence type="ECO:0000256" key="1">
    <source>
        <dbReference type="ARBA" id="ARBA00004370"/>
    </source>
</evidence>
<comment type="subcellular location">
    <subcellularLocation>
        <location evidence="1">Membrane</location>
    </subcellularLocation>
</comment>
<evidence type="ECO:0000256" key="2">
    <source>
        <dbReference type="ARBA" id="ARBA00022614"/>
    </source>
</evidence>
<dbReference type="Gene3D" id="3.80.10.10">
    <property type="entry name" value="Ribonuclease Inhibitor"/>
    <property type="match status" value="1"/>
</dbReference>
<keyword evidence="6 9" id="KW-1133">Transmembrane helix</keyword>
<evidence type="ECO:0000256" key="9">
    <source>
        <dbReference type="SAM" id="Phobius"/>
    </source>
</evidence>